<proteinExistence type="inferred from homology"/>
<protein>
    <submittedName>
        <fullName evidence="5">Alpha/beta hydrolase</fullName>
    </submittedName>
</protein>
<dbReference type="Gene3D" id="3.40.50.1820">
    <property type="entry name" value="alpha/beta hydrolase"/>
    <property type="match status" value="1"/>
</dbReference>
<sequence>MSSATPTRHGQIRSPRHGGLPVGRGPVRWQHPVLAALVALVVGTAATGAGAGIGVRYLQKTGLTATTVIGFALLATGLMLLGYAGVVAWRGLHRWWRLVLVPATLLVLVVAFAVSLSVAATVVPPTELGSSTPADQGLPYREVGFTTGDGVRLSGWFVPSRNGAAVVVMHGAGSTRTATLAQAGVLGRHGYGLLIVDARGHGRSGGRGMDFGWYGDPDTTAALGYLVRRPGVDPDRIGVLGLSMGGEEAVGAAAADPRIRAVVAEGVTARTAADRDTWLPGGVAGAITRGFDAMTYGFTDLLTPARPPTTLRTAVGSATGTSFLLVTAGAEPDEKLAAEALQGAAPERVDVWTVPDAAHTGGLAAAPVQWRQRVLAFLDQALGTRD</sequence>
<reference evidence="5 6" key="1">
    <citation type="submission" date="2020-08" db="EMBL/GenBank/DDBJ databases">
        <title>Genome sequence of Nocardioides mesophilus KACC 16243T.</title>
        <authorList>
            <person name="Hyun D.-W."/>
            <person name="Bae J.-W."/>
        </authorList>
    </citation>
    <scope>NUCLEOTIDE SEQUENCE [LARGE SCALE GENOMIC DNA]</scope>
    <source>
        <strain evidence="5 6">KACC 16243</strain>
    </source>
</reference>
<keyword evidence="3" id="KW-1133">Transmembrane helix</keyword>
<name>A0A7G9RF98_9ACTN</name>
<dbReference type="Pfam" id="PF12146">
    <property type="entry name" value="Hydrolase_4"/>
    <property type="match status" value="1"/>
</dbReference>
<dbReference type="Proteomes" id="UP000515947">
    <property type="component" value="Chromosome"/>
</dbReference>
<gene>
    <name evidence="5" type="ORF">H9L09_08010</name>
</gene>
<evidence type="ECO:0000259" key="4">
    <source>
        <dbReference type="Pfam" id="PF12146"/>
    </source>
</evidence>
<dbReference type="InterPro" id="IPR050261">
    <property type="entry name" value="FrsA_esterase"/>
</dbReference>
<evidence type="ECO:0000313" key="6">
    <source>
        <dbReference type="Proteomes" id="UP000515947"/>
    </source>
</evidence>
<evidence type="ECO:0000256" key="2">
    <source>
        <dbReference type="ARBA" id="ARBA00022801"/>
    </source>
</evidence>
<keyword evidence="6" id="KW-1185">Reference proteome</keyword>
<dbReference type="AlphaFoldDB" id="A0A7G9RF98"/>
<dbReference type="SUPFAM" id="SSF53474">
    <property type="entry name" value="alpha/beta-Hydrolases"/>
    <property type="match status" value="1"/>
</dbReference>
<keyword evidence="3" id="KW-0472">Membrane</keyword>
<dbReference type="InterPro" id="IPR029058">
    <property type="entry name" value="AB_hydrolase_fold"/>
</dbReference>
<keyword evidence="2 5" id="KW-0378">Hydrolase</keyword>
<comment type="similarity">
    <text evidence="1">Belongs to the AB hydrolase superfamily.</text>
</comment>
<dbReference type="EMBL" id="CP060713">
    <property type="protein sequence ID" value="QNN54273.1"/>
    <property type="molecule type" value="Genomic_DNA"/>
</dbReference>
<dbReference type="PANTHER" id="PTHR22946">
    <property type="entry name" value="DIENELACTONE HYDROLASE DOMAIN-CONTAINING PROTEIN-RELATED"/>
    <property type="match status" value="1"/>
</dbReference>
<evidence type="ECO:0000313" key="5">
    <source>
        <dbReference type="EMBL" id="QNN54273.1"/>
    </source>
</evidence>
<dbReference type="GO" id="GO:0052689">
    <property type="term" value="F:carboxylic ester hydrolase activity"/>
    <property type="evidence" value="ECO:0007669"/>
    <property type="project" value="UniProtKB-ARBA"/>
</dbReference>
<dbReference type="InterPro" id="IPR022742">
    <property type="entry name" value="Hydrolase_4"/>
</dbReference>
<evidence type="ECO:0000256" key="1">
    <source>
        <dbReference type="ARBA" id="ARBA00008645"/>
    </source>
</evidence>
<feature type="transmembrane region" description="Helical" evidence="3">
    <location>
        <begin position="98"/>
        <end position="123"/>
    </location>
</feature>
<feature type="transmembrane region" description="Helical" evidence="3">
    <location>
        <begin position="33"/>
        <end position="57"/>
    </location>
</feature>
<dbReference type="PANTHER" id="PTHR22946:SF9">
    <property type="entry name" value="POLYKETIDE TRANSFERASE AF380"/>
    <property type="match status" value="1"/>
</dbReference>
<evidence type="ECO:0000256" key="3">
    <source>
        <dbReference type="SAM" id="Phobius"/>
    </source>
</evidence>
<organism evidence="5 6">
    <name type="scientific">Nocardioides mesophilus</name>
    <dbReference type="NCBI Taxonomy" id="433659"/>
    <lineage>
        <taxon>Bacteria</taxon>
        <taxon>Bacillati</taxon>
        <taxon>Actinomycetota</taxon>
        <taxon>Actinomycetes</taxon>
        <taxon>Propionibacteriales</taxon>
        <taxon>Nocardioidaceae</taxon>
        <taxon>Nocardioides</taxon>
    </lineage>
</organism>
<feature type="domain" description="Serine aminopeptidase S33" evidence="4">
    <location>
        <begin position="164"/>
        <end position="264"/>
    </location>
</feature>
<keyword evidence="3" id="KW-0812">Transmembrane</keyword>
<feature type="transmembrane region" description="Helical" evidence="3">
    <location>
        <begin position="63"/>
        <end position="86"/>
    </location>
</feature>
<accession>A0A7G9RF98</accession>
<dbReference type="KEGG" id="nmes:H9L09_08010"/>
<dbReference type="RefSeq" id="WP_187580113.1">
    <property type="nucleotide sequence ID" value="NZ_CP060713.1"/>
</dbReference>